<evidence type="ECO:0000313" key="3">
    <source>
        <dbReference type="Proteomes" id="UP001215151"/>
    </source>
</evidence>
<protein>
    <submittedName>
        <fullName evidence="2">Uncharacterized protein</fullName>
    </submittedName>
</protein>
<accession>A0AAD7TQB3</accession>
<reference evidence="2" key="1">
    <citation type="submission" date="2022-11" db="EMBL/GenBank/DDBJ databases">
        <title>Genome Sequence of Cubamyces cubensis.</title>
        <authorList>
            <person name="Buettner E."/>
        </authorList>
    </citation>
    <scope>NUCLEOTIDE SEQUENCE</scope>
    <source>
        <strain evidence="2">MPL-01</strain>
    </source>
</reference>
<dbReference type="EMBL" id="JAPEVG010000194">
    <property type="protein sequence ID" value="KAJ8474234.1"/>
    <property type="molecule type" value="Genomic_DNA"/>
</dbReference>
<gene>
    <name evidence="2" type="ORF">ONZ51_g7346</name>
</gene>
<keyword evidence="3" id="KW-1185">Reference proteome</keyword>
<comment type="caution">
    <text evidence="2">The sequence shown here is derived from an EMBL/GenBank/DDBJ whole genome shotgun (WGS) entry which is preliminary data.</text>
</comment>
<feature type="compositionally biased region" description="Low complexity" evidence="1">
    <location>
        <begin position="110"/>
        <end position="119"/>
    </location>
</feature>
<evidence type="ECO:0000313" key="2">
    <source>
        <dbReference type="EMBL" id="KAJ8474234.1"/>
    </source>
</evidence>
<feature type="compositionally biased region" description="Polar residues" evidence="1">
    <location>
        <begin position="152"/>
        <end position="167"/>
    </location>
</feature>
<feature type="compositionally biased region" description="Basic and acidic residues" evidence="1">
    <location>
        <begin position="1"/>
        <end position="11"/>
    </location>
</feature>
<dbReference type="AlphaFoldDB" id="A0AAD7TQB3"/>
<proteinExistence type="predicted"/>
<evidence type="ECO:0000256" key="1">
    <source>
        <dbReference type="SAM" id="MobiDB-lite"/>
    </source>
</evidence>
<dbReference type="Gene3D" id="2.40.70.10">
    <property type="entry name" value="Acid Proteases"/>
    <property type="match status" value="1"/>
</dbReference>
<dbReference type="Proteomes" id="UP001215151">
    <property type="component" value="Unassembled WGS sequence"/>
</dbReference>
<feature type="region of interest" description="Disordered" evidence="1">
    <location>
        <begin position="149"/>
        <end position="172"/>
    </location>
</feature>
<feature type="region of interest" description="Disordered" evidence="1">
    <location>
        <begin position="1"/>
        <end position="29"/>
    </location>
</feature>
<dbReference type="SUPFAM" id="SSF50630">
    <property type="entry name" value="Acid proteases"/>
    <property type="match status" value="1"/>
</dbReference>
<name>A0AAD7TQB3_9APHY</name>
<dbReference type="InterPro" id="IPR021109">
    <property type="entry name" value="Peptidase_aspartic_dom_sf"/>
</dbReference>
<organism evidence="2 3">
    <name type="scientific">Trametes cubensis</name>
    <dbReference type="NCBI Taxonomy" id="1111947"/>
    <lineage>
        <taxon>Eukaryota</taxon>
        <taxon>Fungi</taxon>
        <taxon>Dikarya</taxon>
        <taxon>Basidiomycota</taxon>
        <taxon>Agaricomycotina</taxon>
        <taxon>Agaricomycetes</taxon>
        <taxon>Polyporales</taxon>
        <taxon>Polyporaceae</taxon>
        <taxon>Trametes</taxon>
    </lineage>
</organism>
<sequence length="630" mass="68704">MPTESPHEHPLTRSGSDSSDAAEPLDSDIPIGPRFIIVRPPTIAPAALRLAWDLSYRGAQIFSQQVSGIELASHAGLDRSANADSPPSVAKDPTAATEGFGTDDSATLDSLATTSPPATTATLVDSMSEGAIEEKKMMMMMQAVPTTMMAGPSSSAQPNVTNQTAPQPQRMPLGRYVGLQPKDLQKQIPTLAPNANVLAYRGYTVTLNIPQSVPADLVQTIESTTHPINPELLLDTGSGTTWILGYGRDFINREPSTGTLPSLRRAPVTEWTKSRSAVLLNHPFCLHRFTGDDPKVPTKSITYMDGTEVWVALADSMESMTLGRCFLVTRSQSIPARYPMMFRFAVAFAVSKSVEVRPWDGVLGLTLAATQSVFLTAVRPQSAPSFASALYDSGDHMLGHADTLLGIERLALLEVPHWSRPIPAVKGIEQFVVTLEKITFMMPVENGSANEWTNHECASWRPDGGSVDVMLDTGCSLSYVPPSLLQHIRLQLFPSESNRIIEAQRGGNLGSLSMTANHFHIPRWAQGPGKLAVLFTFRGWDGKSVKVLGPADPFMFTHHPESPFDAPTYESVLCPLLPHGHVIFGMTFFQSMFVMMQNRKPDTYDPGAYLRFAAQWPSEISLFQPPEMGF</sequence>
<feature type="region of interest" description="Disordered" evidence="1">
    <location>
        <begin position="78"/>
        <end position="119"/>
    </location>
</feature>